<dbReference type="SMART" id="SM00666">
    <property type="entry name" value="PB1"/>
    <property type="match status" value="1"/>
</dbReference>
<evidence type="ECO:0000259" key="1">
    <source>
        <dbReference type="SMART" id="SM00666"/>
    </source>
</evidence>
<dbReference type="SUPFAM" id="SSF54277">
    <property type="entry name" value="CAD &amp; PB1 domains"/>
    <property type="match status" value="1"/>
</dbReference>
<proteinExistence type="predicted"/>
<dbReference type="InterPro" id="IPR053198">
    <property type="entry name" value="Gynoecium_Dev_Regulator"/>
</dbReference>
<dbReference type="Pfam" id="PF00564">
    <property type="entry name" value="PB1"/>
    <property type="match status" value="1"/>
</dbReference>
<feature type="domain" description="PB1" evidence="1">
    <location>
        <begin position="25"/>
        <end position="109"/>
    </location>
</feature>
<dbReference type="Proteomes" id="UP001177003">
    <property type="component" value="Chromosome 5"/>
</dbReference>
<organism evidence="2 3">
    <name type="scientific">Lactuca saligna</name>
    <name type="common">Willowleaf lettuce</name>
    <dbReference type="NCBI Taxonomy" id="75948"/>
    <lineage>
        <taxon>Eukaryota</taxon>
        <taxon>Viridiplantae</taxon>
        <taxon>Streptophyta</taxon>
        <taxon>Embryophyta</taxon>
        <taxon>Tracheophyta</taxon>
        <taxon>Spermatophyta</taxon>
        <taxon>Magnoliopsida</taxon>
        <taxon>eudicotyledons</taxon>
        <taxon>Gunneridae</taxon>
        <taxon>Pentapetalae</taxon>
        <taxon>asterids</taxon>
        <taxon>campanulids</taxon>
        <taxon>Asterales</taxon>
        <taxon>Asteraceae</taxon>
        <taxon>Cichorioideae</taxon>
        <taxon>Cichorieae</taxon>
        <taxon>Lactucinae</taxon>
        <taxon>Lactuca</taxon>
    </lineage>
</organism>
<accession>A0AA35Z433</accession>
<dbReference type="PANTHER" id="PTHR31066">
    <property type="entry name" value="OS05G0427100 PROTEIN-RELATED"/>
    <property type="match status" value="1"/>
</dbReference>
<dbReference type="InterPro" id="IPR000270">
    <property type="entry name" value="PB1_dom"/>
</dbReference>
<dbReference type="AlphaFoldDB" id="A0AA35Z433"/>
<reference evidence="2" key="1">
    <citation type="submission" date="2023-04" db="EMBL/GenBank/DDBJ databases">
        <authorList>
            <person name="Vijverberg K."/>
            <person name="Xiong W."/>
            <person name="Schranz E."/>
        </authorList>
    </citation>
    <scope>NUCLEOTIDE SEQUENCE</scope>
</reference>
<evidence type="ECO:0000313" key="3">
    <source>
        <dbReference type="Proteomes" id="UP001177003"/>
    </source>
</evidence>
<name>A0AA35Z433_LACSI</name>
<evidence type="ECO:0000313" key="2">
    <source>
        <dbReference type="EMBL" id="CAI9285539.1"/>
    </source>
</evidence>
<dbReference type="Gene3D" id="3.10.20.90">
    <property type="entry name" value="Phosphatidylinositol 3-kinase Catalytic Subunit, Chain A, domain 1"/>
    <property type="match status" value="1"/>
</dbReference>
<gene>
    <name evidence="2" type="ORF">LSALG_LOCUS25002</name>
</gene>
<dbReference type="PANTHER" id="PTHR31066:SF71">
    <property type="entry name" value="PB1 DOMAIN-CONTAINING PROTEIN-RELATED"/>
    <property type="match status" value="1"/>
</dbReference>
<protein>
    <recommendedName>
        <fullName evidence="1">PB1 domain-containing protein</fullName>
    </recommendedName>
</protein>
<keyword evidence="3" id="KW-1185">Reference proteome</keyword>
<sequence length="151" mass="17184">MVAPSCSSKKIKFHYSYGGTFKVCPNDGNLKYIGGTNKIMTVDTSITYTELIVKMWDICGPSMNLRCKLPMDDLYSLVKVTSDEDLNYVMEEYDRVGKNMKIRAILDPLPPSIPEVFEHYFRSYKLAGVKFFGYTPPHFYHVDQAIAGDIS</sequence>
<dbReference type="EMBL" id="OX465081">
    <property type="protein sequence ID" value="CAI9285539.1"/>
    <property type="molecule type" value="Genomic_DNA"/>
</dbReference>